<organism evidence="1 2">
    <name type="scientific">Actinoallomurus oryzae</name>
    <dbReference type="NCBI Taxonomy" id="502180"/>
    <lineage>
        <taxon>Bacteria</taxon>
        <taxon>Bacillati</taxon>
        <taxon>Actinomycetota</taxon>
        <taxon>Actinomycetes</taxon>
        <taxon>Streptosporangiales</taxon>
        <taxon>Thermomonosporaceae</taxon>
        <taxon>Actinoallomurus</taxon>
    </lineage>
</organism>
<reference evidence="2" key="1">
    <citation type="journal article" date="2019" name="Int. J. Syst. Evol. Microbiol.">
        <title>The Global Catalogue of Microorganisms (GCM) 10K type strain sequencing project: providing services to taxonomists for standard genome sequencing and annotation.</title>
        <authorList>
            <consortium name="The Broad Institute Genomics Platform"/>
            <consortium name="The Broad Institute Genome Sequencing Center for Infectious Disease"/>
            <person name="Wu L."/>
            <person name="Ma J."/>
        </authorList>
    </citation>
    <scope>NUCLEOTIDE SEQUENCE [LARGE SCALE GENOMIC DNA]</scope>
    <source>
        <strain evidence="2">JCM 17933</strain>
    </source>
</reference>
<proteinExistence type="predicted"/>
<comment type="caution">
    <text evidence="1">The sequence shown here is derived from an EMBL/GenBank/DDBJ whole genome shotgun (WGS) entry which is preliminary data.</text>
</comment>
<gene>
    <name evidence="1" type="ORF">GCM10023191_066230</name>
</gene>
<protein>
    <submittedName>
        <fullName evidence="1">Uncharacterized protein</fullName>
    </submittedName>
</protein>
<dbReference type="EMBL" id="BAABHF010000041">
    <property type="protein sequence ID" value="GAA4507602.1"/>
    <property type="molecule type" value="Genomic_DNA"/>
</dbReference>
<accession>A0ABP8QR85</accession>
<evidence type="ECO:0000313" key="2">
    <source>
        <dbReference type="Proteomes" id="UP001500503"/>
    </source>
</evidence>
<evidence type="ECO:0000313" key="1">
    <source>
        <dbReference type="EMBL" id="GAA4507602.1"/>
    </source>
</evidence>
<keyword evidence="2" id="KW-1185">Reference proteome</keyword>
<dbReference type="Proteomes" id="UP001500503">
    <property type="component" value="Unassembled WGS sequence"/>
</dbReference>
<sequence length="83" mass="9193">MTSKLQGSSPLRCPFRESASHVIDEAAIIPSTETGNRVDVHDVSPYRRTKINMCLYDNTAAIPANTTTLRVVVHRIDRSAQPD</sequence>
<name>A0ABP8QR85_9ACTN</name>